<dbReference type="EMBL" id="JADWDJ010000016">
    <property type="protein sequence ID" value="KAG5268681.1"/>
    <property type="molecule type" value="Genomic_DNA"/>
</dbReference>
<keyword evidence="12" id="KW-0498">Mitosis</keyword>
<evidence type="ECO:0000256" key="4">
    <source>
        <dbReference type="ARBA" id="ARBA00012513"/>
    </source>
</evidence>
<evidence type="ECO:0000256" key="18">
    <source>
        <dbReference type="ARBA" id="ARBA00033099"/>
    </source>
</evidence>
<evidence type="ECO:0000259" key="22">
    <source>
        <dbReference type="PROSITE" id="PS50011"/>
    </source>
</evidence>
<keyword evidence="17" id="KW-0131">Cell cycle</keyword>
<dbReference type="InterPro" id="IPR000719">
    <property type="entry name" value="Prot_kinase_dom"/>
</dbReference>
<evidence type="ECO:0000256" key="8">
    <source>
        <dbReference type="ARBA" id="ARBA00022553"/>
    </source>
</evidence>
<evidence type="ECO:0000256" key="3">
    <source>
        <dbReference type="ARBA" id="ARBA00009903"/>
    </source>
</evidence>
<evidence type="ECO:0000256" key="10">
    <source>
        <dbReference type="ARBA" id="ARBA00022679"/>
    </source>
</evidence>
<dbReference type="GO" id="GO:0004674">
    <property type="term" value="F:protein serine/threonine kinase activity"/>
    <property type="evidence" value="ECO:0007669"/>
    <property type="project" value="UniProtKB-KW"/>
</dbReference>
<dbReference type="PROSITE" id="PS00108">
    <property type="entry name" value="PROTEIN_KINASE_ST"/>
    <property type="match status" value="1"/>
</dbReference>
<dbReference type="PANTHER" id="PTHR24356:SF1">
    <property type="entry name" value="SERINE_THREONINE-PROTEIN KINASE GREATWALL"/>
    <property type="match status" value="1"/>
</dbReference>
<keyword evidence="25" id="KW-1185">Reference proteome</keyword>
<evidence type="ECO:0000256" key="12">
    <source>
        <dbReference type="ARBA" id="ARBA00022776"/>
    </source>
</evidence>
<dbReference type="EC" id="2.7.11.1" evidence="4"/>
<evidence type="ECO:0000256" key="5">
    <source>
        <dbReference type="ARBA" id="ARBA00022148"/>
    </source>
</evidence>
<keyword evidence="16" id="KW-0539">Nucleus</keyword>
<dbReference type="Gene3D" id="3.30.200.20">
    <property type="entry name" value="Phosphorylase Kinase, domain 1"/>
    <property type="match status" value="2"/>
</dbReference>
<reference evidence="24" key="1">
    <citation type="submission" date="2020-10" db="EMBL/GenBank/DDBJ databases">
        <title>Chromosome-scale genome assembly of the Allis shad, Alosa alosa.</title>
        <authorList>
            <person name="Margot Z."/>
            <person name="Christophe K."/>
            <person name="Cabau C."/>
            <person name="Louis A."/>
            <person name="Berthelot C."/>
            <person name="Parey E."/>
            <person name="Roest Crollius H."/>
            <person name="Montfort J."/>
            <person name="Robinson-Rechavi M."/>
            <person name="Bucao C."/>
            <person name="Bouchez O."/>
            <person name="Gislard M."/>
            <person name="Lluch J."/>
            <person name="Milhes M."/>
            <person name="Lampietro C."/>
            <person name="Lopez Roques C."/>
            <person name="Donnadieu C."/>
            <person name="Braasch I."/>
            <person name="Desvignes T."/>
            <person name="Postlethwait J."/>
            <person name="Bobe J."/>
            <person name="Guiguen Y."/>
        </authorList>
    </citation>
    <scope>NUCLEOTIDE SEQUENCE</scope>
    <source>
        <strain evidence="24">M-15738</strain>
        <tissue evidence="24">Blood</tissue>
    </source>
</reference>
<keyword evidence="10" id="KW-0808">Transferase</keyword>
<evidence type="ECO:0000256" key="11">
    <source>
        <dbReference type="ARBA" id="ARBA00022741"/>
    </source>
</evidence>
<keyword evidence="11" id="KW-0547">Nucleotide-binding</keyword>
<evidence type="ECO:0000256" key="6">
    <source>
        <dbReference type="ARBA" id="ARBA00022490"/>
    </source>
</evidence>
<comment type="catalytic activity">
    <reaction evidence="19">
        <text>L-threonyl-[protein] + ATP = O-phospho-L-threonyl-[protein] + ADP + H(+)</text>
        <dbReference type="Rhea" id="RHEA:46608"/>
        <dbReference type="Rhea" id="RHEA-COMP:11060"/>
        <dbReference type="Rhea" id="RHEA-COMP:11605"/>
        <dbReference type="ChEBI" id="CHEBI:15378"/>
        <dbReference type="ChEBI" id="CHEBI:30013"/>
        <dbReference type="ChEBI" id="CHEBI:30616"/>
        <dbReference type="ChEBI" id="CHEBI:61977"/>
        <dbReference type="ChEBI" id="CHEBI:456216"/>
        <dbReference type="EC" id="2.7.11.1"/>
    </reaction>
</comment>
<organism evidence="24 25">
    <name type="scientific">Alosa alosa</name>
    <name type="common">allis shad</name>
    <dbReference type="NCBI Taxonomy" id="278164"/>
    <lineage>
        <taxon>Eukaryota</taxon>
        <taxon>Metazoa</taxon>
        <taxon>Chordata</taxon>
        <taxon>Craniata</taxon>
        <taxon>Vertebrata</taxon>
        <taxon>Euteleostomi</taxon>
        <taxon>Actinopterygii</taxon>
        <taxon>Neopterygii</taxon>
        <taxon>Teleostei</taxon>
        <taxon>Clupei</taxon>
        <taxon>Clupeiformes</taxon>
        <taxon>Clupeoidei</taxon>
        <taxon>Clupeidae</taxon>
        <taxon>Alosa</taxon>
    </lineage>
</organism>
<dbReference type="SMART" id="SM00220">
    <property type="entry name" value="S_TKc"/>
    <property type="match status" value="1"/>
</dbReference>
<gene>
    <name evidence="24" type="ORF">AALO_G00215220</name>
</gene>
<keyword evidence="6" id="KW-0963">Cytoplasm</keyword>
<dbReference type="PROSITE" id="PS51285">
    <property type="entry name" value="AGC_KINASE_CTER"/>
    <property type="match status" value="1"/>
</dbReference>
<dbReference type="SUPFAM" id="SSF56112">
    <property type="entry name" value="Protein kinase-like (PK-like)"/>
    <property type="match status" value="1"/>
</dbReference>
<keyword evidence="9" id="KW-0132">Cell division</keyword>
<evidence type="ECO:0000256" key="15">
    <source>
        <dbReference type="ARBA" id="ARBA00023212"/>
    </source>
</evidence>
<name>A0AAV6G479_9TELE</name>
<evidence type="ECO:0000259" key="23">
    <source>
        <dbReference type="PROSITE" id="PS51285"/>
    </source>
</evidence>
<dbReference type="InterPro" id="IPR000961">
    <property type="entry name" value="AGC-kinase_C"/>
</dbReference>
<keyword evidence="7" id="KW-0723">Serine/threonine-protein kinase</keyword>
<evidence type="ECO:0000256" key="20">
    <source>
        <dbReference type="ARBA" id="ARBA00048679"/>
    </source>
</evidence>
<feature type="compositionally biased region" description="Basic and acidic residues" evidence="21">
    <location>
        <begin position="466"/>
        <end position="485"/>
    </location>
</feature>
<dbReference type="FunFam" id="3.30.200.20:FF:000277">
    <property type="entry name" value="serine/threonine-protein kinase greatwall isoform X1"/>
    <property type="match status" value="1"/>
</dbReference>
<comment type="catalytic activity">
    <reaction evidence="20">
        <text>L-seryl-[protein] + ATP = O-phospho-L-seryl-[protein] + ADP + H(+)</text>
        <dbReference type="Rhea" id="RHEA:17989"/>
        <dbReference type="Rhea" id="RHEA-COMP:9863"/>
        <dbReference type="Rhea" id="RHEA-COMP:11604"/>
        <dbReference type="ChEBI" id="CHEBI:15378"/>
        <dbReference type="ChEBI" id="CHEBI:29999"/>
        <dbReference type="ChEBI" id="CHEBI:30616"/>
        <dbReference type="ChEBI" id="CHEBI:83421"/>
        <dbReference type="ChEBI" id="CHEBI:456216"/>
        <dbReference type="EC" id="2.7.11.1"/>
    </reaction>
</comment>
<dbReference type="GO" id="GO:0005813">
    <property type="term" value="C:centrosome"/>
    <property type="evidence" value="ECO:0007669"/>
    <property type="project" value="UniProtKB-SubCell"/>
</dbReference>
<evidence type="ECO:0000256" key="16">
    <source>
        <dbReference type="ARBA" id="ARBA00023242"/>
    </source>
</evidence>
<keyword evidence="14" id="KW-0067">ATP-binding</keyword>
<feature type="compositionally biased region" description="Basic and acidic residues" evidence="21">
    <location>
        <begin position="449"/>
        <end position="458"/>
    </location>
</feature>
<dbReference type="GO" id="GO:0005634">
    <property type="term" value="C:nucleus"/>
    <property type="evidence" value="ECO:0007669"/>
    <property type="project" value="UniProtKB-SubCell"/>
</dbReference>
<comment type="similarity">
    <text evidence="3">Belongs to the protein kinase superfamily. AGC Ser/Thr protein kinase family.</text>
</comment>
<dbReference type="FunFam" id="1.10.510.10:FF:000484">
    <property type="entry name" value="Serine/threonine-protein kinase greatwall, putative"/>
    <property type="match status" value="1"/>
</dbReference>
<dbReference type="GO" id="GO:0005524">
    <property type="term" value="F:ATP binding"/>
    <property type="evidence" value="ECO:0007669"/>
    <property type="project" value="UniProtKB-KW"/>
</dbReference>
<evidence type="ECO:0000313" key="25">
    <source>
        <dbReference type="Proteomes" id="UP000823561"/>
    </source>
</evidence>
<evidence type="ECO:0000256" key="1">
    <source>
        <dbReference type="ARBA" id="ARBA00004123"/>
    </source>
</evidence>
<evidence type="ECO:0000256" key="7">
    <source>
        <dbReference type="ARBA" id="ARBA00022527"/>
    </source>
</evidence>
<feature type="region of interest" description="Disordered" evidence="21">
    <location>
        <begin position="449"/>
        <end position="523"/>
    </location>
</feature>
<evidence type="ECO:0000256" key="21">
    <source>
        <dbReference type="SAM" id="MobiDB-lite"/>
    </source>
</evidence>
<keyword evidence="13" id="KW-0418">Kinase</keyword>
<proteinExistence type="inferred from homology"/>
<evidence type="ECO:0000313" key="24">
    <source>
        <dbReference type="EMBL" id="KAG5268681.1"/>
    </source>
</evidence>
<feature type="domain" description="Protein kinase" evidence="22">
    <location>
        <begin position="34"/>
        <end position="845"/>
    </location>
</feature>
<evidence type="ECO:0000256" key="14">
    <source>
        <dbReference type="ARBA" id="ARBA00022840"/>
    </source>
</evidence>
<dbReference type="InterPro" id="IPR008271">
    <property type="entry name" value="Ser/Thr_kinase_AS"/>
</dbReference>
<evidence type="ECO:0000256" key="2">
    <source>
        <dbReference type="ARBA" id="ARBA00004300"/>
    </source>
</evidence>
<evidence type="ECO:0000256" key="17">
    <source>
        <dbReference type="ARBA" id="ARBA00023306"/>
    </source>
</evidence>
<evidence type="ECO:0000256" key="13">
    <source>
        <dbReference type="ARBA" id="ARBA00022777"/>
    </source>
</evidence>
<dbReference type="PROSITE" id="PS50011">
    <property type="entry name" value="PROTEIN_KINASE_DOM"/>
    <property type="match status" value="1"/>
</dbReference>
<dbReference type="Pfam" id="PF00069">
    <property type="entry name" value="Pkinase"/>
    <property type="match status" value="2"/>
</dbReference>
<dbReference type="InterPro" id="IPR011009">
    <property type="entry name" value="Kinase-like_dom_sf"/>
</dbReference>
<evidence type="ECO:0000256" key="9">
    <source>
        <dbReference type="ARBA" id="ARBA00022618"/>
    </source>
</evidence>
<dbReference type="AlphaFoldDB" id="A0AAV6G479"/>
<dbReference type="GO" id="GO:0035556">
    <property type="term" value="P:intracellular signal transduction"/>
    <property type="evidence" value="ECO:0007669"/>
    <property type="project" value="TreeGrafter"/>
</dbReference>
<protein>
    <recommendedName>
        <fullName evidence="5">Serine/threonine-protein kinase greatwall</fullName>
        <ecNumber evidence="4">2.7.11.1</ecNumber>
    </recommendedName>
    <alternativeName>
        <fullName evidence="18">Microtubule-associated serine/threonine-protein kinase-like</fullName>
    </alternativeName>
</protein>
<evidence type="ECO:0000256" key="19">
    <source>
        <dbReference type="ARBA" id="ARBA00047899"/>
    </source>
</evidence>
<dbReference type="FunFam" id="1.10.510.10:FF:000278">
    <property type="entry name" value="serine/threonine-protein kinase greatwall isoform X1"/>
    <property type="match status" value="1"/>
</dbReference>
<dbReference type="PANTHER" id="PTHR24356">
    <property type="entry name" value="SERINE/THREONINE-PROTEIN KINASE"/>
    <property type="match status" value="1"/>
</dbReference>
<dbReference type="GO" id="GO:0051301">
    <property type="term" value="P:cell division"/>
    <property type="evidence" value="ECO:0007669"/>
    <property type="project" value="UniProtKB-KW"/>
</dbReference>
<sequence length="889" mass="97071">MDFEGEKTKPDKESSINDTIISADVPKPPSIEDFIVVKPISRGAFGKVYLARKKCNSRLYAIKVVNKADMVDKNMTEQMRAERDALALSKSPFVVHLFYSLQTATKVYLVMEYLIGGDVKSLLHIYGYFDEDMSLKFISEVALALDYLHRHGIIHRDLKPDNMLISNEGHIKLTDFGLSKVKMERELSLTDILTTPSLAKPNKAYFRTPGQVLSLISSLGLNTPLMEGKRHCSLSAVSSSKTCGKLETRKTSLGSPRERRRNSFSSPICSTRALGRSSMFSAGMLAKSLTPKLMKSRQRCDTQSTGSNQSCICPSATDSESCISPLWEDLECQESQNMPPEEGKDQLNIAGKIDTPLASSERIPGRDNALMSFGNQDLRAHPVRGQLDFASAGPIQGKINISTGKRLQFDKEDCSPVNPAGCAHWRAGVCTPVPSLRGAIQPSVKSAKRNFEEVDRSPEAMGLQAKRGDTDFQRSSRVPGEEDGRYSTGLTGLFSTVGLGVRQGGSGGQRETKRPGPTQSSSAEVAKNLLCELEDPGEEAVAAAAAESSFSSSFSDAQDVHRNLSLDSESSAHDMSIIGSDPFVPPPVESPKEALSSSLEELDDHDLSACFPLAATGPASNPPITVPTSGAGSGFLFQRQLLGQSSSGAKSPSFLRPRNVVAFRSYCSSINRSSLSCCSRLSLGSVEPMETSACTSFLSSVMTPVQKKRPSFGSSVQQTPTPMAMVHTPFRTPKSVRRGPEPVQSAPILGTPDYLAPELLLGKPHDVMVDWWALGVCLFEFLTGIPPFNDESPQLVFQNILNRDIPWPDAEEEISHNARDAIEILLHMDMTKRAGLKELKVHPFFEGLDWDNLQNQKMPFIPQPEDETDTSYFDARNTAQHLALSGFSM</sequence>
<accession>A0AAV6G479</accession>
<dbReference type="Proteomes" id="UP000823561">
    <property type="component" value="Chromosome 16"/>
</dbReference>
<feature type="domain" description="AGC-kinase C-terminal" evidence="23">
    <location>
        <begin position="846"/>
        <end position="889"/>
    </location>
</feature>
<dbReference type="InterPro" id="IPR050236">
    <property type="entry name" value="Ser_Thr_kinase_AGC"/>
</dbReference>
<dbReference type="Gene3D" id="1.10.510.10">
    <property type="entry name" value="Transferase(Phosphotransferase) domain 1"/>
    <property type="match status" value="2"/>
</dbReference>
<keyword evidence="8" id="KW-0597">Phosphoprotein</keyword>
<comment type="caution">
    <text evidence="24">The sequence shown here is derived from an EMBL/GenBank/DDBJ whole genome shotgun (WGS) entry which is preliminary data.</text>
</comment>
<feature type="region of interest" description="Disordered" evidence="21">
    <location>
        <begin position="245"/>
        <end position="267"/>
    </location>
</feature>
<keyword evidence="15" id="KW-0206">Cytoskeleton</keyword>
<comment type="subcellular location">
    <subcellularLocation>
        <location evidence="2">Cytoplasm</location>
        <location evidence="2">Cytoskeleton</location>
        <location evidence="2">Microtubule organizing center</location>
        <location evidence="2">Centrosome</location>
    </subcellularLocation>
    <subcellularLocation>
        <location evidence="1">Nucleus</location>
    </subcellularLocation>
</comment>